<dbReference type="RefSeq" id="WP_157707668.1">
    <property type="nucleotide sequence ID" value="NZ_CP034348.1"/>
</dbReference>
<protein>
    <submittedName>
        <fullName evidence="2">GNAT family N-acetyltransferase</fullName>
    </submittedName>
</protein>
<organism evidence="2 3">
    <name type="scientific">Roseovarius faecimaris</name>
    <dbReference type="NCBI Taxonomy" id="2494550"/>
    <lineage>
        <taxon>Bacteria</taxon>
        <taxon>Pseudomonadati</taxon>
        <taxon>Pseudomonadota</taxon>
        <taxon>Alphaproteobacteria</taxon>
        <taxon>Rhodobacterales</taxon>
        <taxon>Roseobacteraceae</taxon>
        <taxon>Roseovarius</taxon>
    </lineage>
</organism>
<evidence type="ECO:0000313" key="2">
    <source>
        <dbReference type="EMBL" id="QGX98987.1"/>
    </source>
</evidence>
<dbReference type="EMBL" id="CP034348">
    <property type="protein sequence ID" value="QGX98987.1"/>
    <property type="molecule type" value="Genomic_DNA"/>
</dbReference>
<keyword evidence="3" id="KW-1185">Reference proteome</keyword>
<dbReference type="Pfam" id="PF00583">
    <property type="entry name" value="Acetyltransf_1"/>
    <property type="match status" value="1"/>
</dbReference>
<accession>A0A6I6IU16</accession>
<sequence>MTLGLVLSPLPRSQVQEVAHLKLPGHQRDFVGDIAEMTDEPDLIQDFHIARAGTEAVGFFKIDRDFSRRIARLPAGAHALRGLLIGGQYQGRGYGHALLSQLGAYVAGHYDIDALWLSVDESNAAAATLYGRCGWHIEGAPHQGRVGPEIVMRLPAR</sequence>
<feature type="domain" description="N-acetyltransferase" evidence="1">
    <location>
        <begin position="5"/>
        <end position="157"/>
    </location>
</feature>
<reference evidence="3" key="1">
    <citation type="submission" date="2018-12" db="EMBL/GenBank/DDBJ databases">
        <title>Complete genome sequence of Roseovarius sp. MME-070.</title>
        <authorList>
            <person name="Nam Y.-D."/>
            <person name="Kang J."/>
            <person name="Chung W.-H."/>
            <person name="Park Y.S."/>
        </authorList>
    </citation>
    <scope>NUCLEOTIDE SEQUENCE [LARGE SCALE GENOMIC DNA]</scope>
    <source>
        <strain evidence="3">MME-070</strain>
    </source>
</reference>
<dbReference type="PROSITE" id="PS51186">
    <property type="entry name" value="GNAT"/>
    <property type="match status" value="1"/>
</dbReference>
<evidence type="ECO:0000259" key="1">
    <source>
        <dbReference type="PROSITE" id="PS51186"/>
    </source>
</evidence>
<dbReference type="InterPro" id="IPR000182">
    <property type="entry name" value="GNAT_dom"/>
</dbReference>
<dbReference type="GO" id="GO:0016747">
    <property type="term" value="F:acyltransferase activity, transferring groups other than amino-acyl groups"/>
    <property type="evidence" value="ECO:0007669"/>
    <property type="project" value="InterPro"/>
</dbReference>
<dbReference type="SUPFAM" id="SSF55729">
    <property type="entry name" value="Acyl-CoA N-acyltransferases (Nat)"/>
    <property type="match status" value="1"/>
</dbReference>
<name>A0A6I6IU16_9RHOB</name>
<proteinExistence type="predicted"/>
<dbReference type="AlphaFoldDB" id="A0A6I6IU16"/>
<evidence type="ECO:0000313" key="3">
    <source>
        <dbReference type="Proteomes" id="UP000428330"/>
    </source>
</evidence>
<gene>
    <name evidence="2" type="ORF">EI983_12180</name>
</gene>
<dbReference type="Proteomes" id="UP000428330">
    <property type="component" value="Chromosome"/>
</dbReference>
<dbReference type="Gene3D" id="3.40.630.30">
    <property type="match status" value="1"/>
</dbReference>
<dbReference type="KEGG" id="rom:EI983_12180"/>
<dbReference type="OrthoDB" id="8304386at2"/>
<keyword evidence="2" id="KW-0808">Transferase</keyword>
<dbReference type="InterPro" id="IPR016181">
    <property type="entry name" value="Acyl_CoA_acyltransferase"/>
</dbReference>